<proteinExistence type="predicted"/>
<gene>
    <name evidence="2" type="ORF">ACFSKW_45705</name>
</gene>
<evidence type="ECO:0000256" key="1">
    <source>
        <dbReference type="SAM" id="SignalP"/>
    </source>
</evidence>
<name>A0ABW4TA17_9ACTN</name>
<dbReference type="EMBL" id="JBHUFV010000075">
    <property type="protein sequence ID" value="MFD1938780.1"/>
    <property type="molecule type" value="Genomic_DNA"/>
</dbReference>
<keyword evidence="1" id="KW-0732">Signal</keyword>
<reference evidence="3" key="1">
    <citation type="journal article" date="2019" name="Int. J. Syst. Evol. Microbiol.">
        <title>The Global Catalogue of Microorganisms (GCM) 10K type strain sequencing project: providing services to taxonomists for standard genome sequencing and annotation.</title>
        <authorList>
            <consortium name="The Broad Institute Genomics Platform"/>
            <consortium name="The Broad Institute Genome Sequencing Center for Infectious Disease"/>
            <person name="Wu L."/>
            <person name="Ma J."/>
        </authorList>
    </citation>
    <scope>NUCLEOTIDE SEQUENCE [LARGE SCALE GENOMIC DNA]</scope>
    <source>
        <strain evidence="3">ICMP 6774ER</strain>
    </source>
</reference>
<accession>A0ABW4TA17</accession>
<evidence type="ECO:0008006" key="4">
    <source>
        <dbReference type="Google" id="ProtNLM"/>
    </source>
</evidence>
<dbReference type="PROSITE" id="PS51257">
    <property type="entry name" value="PROKAR_LIPOPROTEIN"/>
    <property type="match status" value="1"/>
</dbReference>
<dbReference type="Proteomes" id="UP001597368">
    <property type="component" value="Unassembled WGS sequence"/>
</dbReference>
<organism evidence="2 3">
    <name type="scientific">Nonomuraea mangrovi</name>
    <dbReference type="NCBI Taxonomy" id="2316207"/>
    <lineage>
        <taxon>Bacteria</taxon>
        <taxon>Bacillati</taxon>
        <taxon>Actinomycetota</taxon>
        <taxon>Actinomycetes</taxon>
        <taxon>Streptosporangiales</taxon>
        <taxon>Streptosporangiaceae</taxon>
        <taxon>Nonomuraea</taxon>
    </lineage>
</organism>
<sequence>MRTAVVLLGLLLAAGCAVDTGPPARTAERFAAAAAARHGEAACALLARRTAEKLPREGQTCAQALVEAGLHGGGTIESVAVWGDEAQVRMDGDTIFLHHFDGGWRVRAAGCAPQGDDLPYECEVED</sequence>
<protein>
    <recommendedName>
        <fullName evidence="4">Lipoprotein</fullName>
    </recommendedName>
</protein>
<feature type="signal peptide" evidence="1">
    <location>
        <begin position="1"/>
        <end position="19"/>
    </location>
</feature>
<feature type="chain" id="PRO_5047541627" description="Lipoprotein" evidence="1">
    <location>
        <begin position="20"/>
        <end position="126"/>
    </location>
</feature>
<dbReference type="RefSeq" id="WP_379580873.1">
    <property type="nucleotide sequence ID" value="NZ_JBHUFV010000075.1"/>
</dbReference>
<keyword evidence="3" id="KW-1185">Reference proteome</keyword>
<evidence type="ECO:0000313" key="2">
    <source>
        <dbReference type="EMBL" id="MFD1938780.1"/>
    </source>
</evidence>
<comment type="caution">
    <text evidence="2">The sequence shown here is derived from an EMBL/GenBank/DDBJ whole genome shotgun (WGS) entry which is preliminary data.</text>
</comment>
<evidence type="ECO:0000313" key="3">
    <source>
        <dbReference type="Proteomes" id="UP001597368"/>
    </source>
</evidence>